<reference evidence="4" key="1">
    <citation type="journal article" date="2020" name="Stud. Mycol.">
        <title>101 Dothideomycetes genomes: a test case for predicting lifestyles and emergence of pathogens.</title>
        <authorList>
            <person name="Haridas S."/>
            <person name="Albert R."/>
            <person name="Binder M."/>
            <person name="Bloem J."/>
            <person name="Labutti K."/>
            <person name="Salamov A."/>
            <person name="Andreopoulos B."/>
            <person name="Baker S."/>
            <person name="Barry K."/>
            <person name="Bills G."/>
            <person name="Bluhm B."/>
            <person name="Cannon C."/>
            <person name="Castanera R."/>
            <person name="Culley D."/>
            <person name="Daum C."/>
            <person name="Ezra D."/>
            <person name="Gonzalez J."/>
            <person name="Henrissat B."/>
            <person name="Kuo A."/>
            <person name="Liang C."/>
            <person name="Lipzen A."/>
            <person name="Lutzoni F."/>
            <person name="Magnuson J."/>
            <person name="Mondo S."/>
            <person name="Nolan M."/>
            <person name="Ohm R."/>
            <person name="Pangilinan J."/>
            <person name="Park H.-J."/>
            <person name="Ramirez L."/>
            <person name="Alfaro M."/>
            <person name="Sun H."/>
            <person name="Tritt A."/>
            <person name="Yoshinaga Y."/>
            <person name="Zwiers L.-H."/>
            <person name="Turgeon B."/>
            <person name="Goodwin S."/>
            <person name="Spatafora J."/>
            <person name="Crous P."/>
            <person name="Grigoriev I."/>
        </authorList>
    </citation>
    <scope>NUCLEOTIDE SEQUENCE</scope>
    <source>
        <strain evidence="4">CBS 269.34</strain>
    </source>
</reference>
<dbReference type="PANTHER" id="PTHR43540:SF1">
    <property type="entry name" value="ISOCHORISMATASE HYDROLASE"/>
    <property type="match status" value="1"/>
</dbReference>
<dbReference type="OrthoDB" id="1739143at2759"/>
<feature type="domain" description="Isochorismatase-like" evidence="3">
    <location>
        <begin position="31"/>
        <end position="210"/>
    </location>
</feature>
<sequence>MTTPLVISHPSYASSLASNLHTRLGWGSKPALLLIDVCSAYWSPTSPLSFLADPAGSNSPASMRRLLAAARAGSTPVLWAQVRYNHPKMLDGAIQAVKAPGISIWQDGDTRGMDAWLEGLTPGPEDVVILKKNPSAFFGTNLAGVLGGMEVDTVVVCGVSTSGCVRATAVDALGYGFRSIVVDEGSGDRSREIQQATLFDLEMLFADVVDEGEAVERLGRGWVGWGSGRE</sequence>
<dbReference type="GO" id="GO:0016787">
    <property type="term" value="F:hydrolase activity"/>
    <property type="evidence" value="ECO:0007669"/>
    <property type="project" value="UniProtKB-KW"/>
</dbReference>
<dbReference type="InterPro" id="IPR000868">
    <property type="entry name" value="Isochorismatase-like_dom"/>
</dbReference>
<dbReference type="Pfam" id="PF00857">
    <property type="entry name" value="Isochorismatase"/>
    <property type="match status" value="1"/>
</dbReference>
<gene>
    <name evidence="4" type="ORF">BU16DRAFT_468475</name>
</gene>
<evidence type="ECO:0000256" key="2">
    <source>
        <dbReference type="ARBA" id="ARBA00022801"/>
    </source>
</evidence>
<organism evidence="4 5">
    <name type="scientific">Lophium mytilinum</name>
    <dbReference type="NCBI Taxonomy" id="390894"/>
    <lineage>
        <taxon>Eukaryota</taxon>
        <taxon>Fungi</taxon>
        <taxon>Dikarya</taxon>
        <taxon>Ascomycota</taxon>
        <taxon>Pezizomycotina</taxon>
        <taxon>Dothideomycetes</taxon>
        <taxon>Pleosporomycetidae</taxon>
        <taxon>Mytilinidiales</taxon>
        <taxon>Mytilinidiaceae</taxon>
        <taxon>Lophium</taxon>
    </lineage>
</organism>
<dbReference type="EMBL" id="MU004195">
    <property type="protein sequence ID" value="KAF2491277.1"/>
    <property type="molecule type" value="Genomic_DNA"/>
</dbReference>
<evidence type="ECO:0000313" key="4">
    <source>
        <dbReference type="EMBL" id="KAF2491277.1"/>
    </source>
</evidence>
<keyword evidence="5" id="KW-1185">Reference proteome</keyword>
<dbReference type="PANTHER" id="PTHR43540">
    <property type="entry name" value="PEROXYUREIDOACRYLATE/UREIDOACRYLATE AMIDOHYDROLASE-RELATED"/>
    <property type="match status" value="1"/>
</dbReference>
<keyword evidence="2" id="KW-0378">Hydrolase</keyword>
<proteinExistence type="inferred from homology"/>
<dbReference type="Gene3D" id="3.40.50.850">
    <property type="entry name" value="Isochorismatase-like"/>
    <property type="match status" value="1"/>
</dbReference>
<comment type="similarity">
    <text evidence="1">Belongs to the isochorismatase family.</text>
</comment>
<accession>A0A6A6QIJ4</accession>
<dbReference type="Proteomes" id="UP000799750">
    <property type="component" value="Unassembled WGS sequence"/>
</dbReference>
<evidence type="ECO:0000256" key="1">
    <source>
        <dbReference type="ARBA" id="ARBA00006336"/>
    </source>
</evidence>
<dbReference type="InterPro" id="IPR050272">
    <property type="entry name" value="Isochorismatase-like_hydrls"/>
</dbReference>
<evidence type="ECO:0000313" key="5">
    <source>
        <dbReference type="Proteomes" id="UP000799750"/>
    </source>
</evidence>
<protein>
    <submittedName>
        <fullName evidence="4">Putative N-carbamoylsarcosine amidase</fullName>
    </submittedName>
</protein>
<dbReference type="InterPro" id="IPR036380">
    <property type="entry name" value="Isochorismatase-like_sf"/>
</dbReference>
<dbReference type="SUPFAM" id="SSF52499">
    <property type="entry name" value="Isochorismatase-like hydrolases"/>
    <property type="match status" value="1"/>
</dbReference>
<dbReference type="AlphaFoldDB" id="A0A6A6QIJ4"/>
<name>A0A6A6QIJ4_9PEZI</name>
<evidence type="ECO:0000259" key="3">
    <source>
        <dbReference type="Pfam" id="PF00857"/>
    </source>
</evidence>